<dbReference type="AlphaFoldDB" id="A0A195BJG6"/>
<reference evidence="2 3" key="1">
    <citation type="submission" date="2015-09" db="EMBL/GenBank/DDBJ databases">
        <title>Atta colombica WGS genome.</title>
        <authorList>
            <person name="Nygaard S."/>
            <person name="Hu H."/>
            <person name="Boomsma J."/>
            <person name="Zhang G."/>
        </authorList>
    </citation>
    <scope>NUCLEOTIDE SEQUENCE [LARGE SCALE GENOMIC DNA]</scope>
    <source>
        <strain evidence="2">Treedump-2</strain>
        <tissue evidence="2">Whole body</tissue>
    </source>
</reference>
<evidence type="ECO:0000256" key="1">
    <source>
        <dbReference type="SAM" id="MobiDB-lite"/>
    </source>
</evidence>
<sequence length="178" mass="20172">MVTPSFCYANPTHSSRADFHGTNDDGDDDGDDDDDNDNADDDVDEGMIQNDRARTLYSQHGIPASQRNGCSELLIVLEYALEDTCPWRGQRHPPTFEHMHRDSSNPTESAGIRSRTRARQGSKRSRIAQGKKAPSRVESQSRYENYINNLTIVSYRTISHRITLIAKISEVFDTKRLK</sequence>
<protein>
    <submittedName>
        <fullName evidence="2">Uncharacterized protein</fullName>
    </submittedName>
</protein>
<name>A0A195BJG6_9HYME</name>
<organism evidence="2 3">
    <name type="scientific">Atta colombica</name>
    <dbReference type="NCBI Taxonomy" id="520822"/>
    <lineage>
        <taxon>Eukaryota</taxon>
        <taxon>Metazoa</taxon>
        <taxon>Ecdysozoa</taxon>
        <taxon>Arthropoda</taxon>
        <taxon>Hexapoda</taxon>
        <taxon>Insecta</taxon>
        <taxon>Pterygota</taxon>
        <taxon>Neoptera</taxon>
        <taxon>Endopterygota</taxon>
        <taxon>Hymenoptera</taxon>
        <taxon>Apocrita</taxon>
        <taxon>Aculeata</taxon>
        <taxon>Formicoidea</taxon>
        <taxon>Formicidae</taxon>
        <taxon>Myrmicinae</taxon>
        <taxon>Atta</taxon>
    </lineage>
</organism>
<feature type="region of interest" description="Disordered" evidence="1">
    <location>
        <begin position="1"/>
        <end position="47"/>
    </location>
</feature>
<proteinExistence type="predicted"/>
<dbReference type="Proteomes" id="UP000078540">
    <property type="component" value="Unassembled WGS sequence"/>
</dbReference>
<feature type="compositionally biased region" description="Basic residues" evidence="1">
    <location>
        <begin position="114"/>
        <end position="126"/>
    </location>
</feature>
<dbReference type="EMBL" id="KQ976464">
    <property type="protein sequence ID" value="KYM84542.1"/>
    <property type="molecule type" value="Genomic_DNA"/>
</dbReference>
<keyword evidence="3" id="KW-1185">Reference proteome</keyword>
<gene>
    <name evidence="2" type="ORF">ALC53_05329</name>
</gene>
<accession>A0A195BJG6</accession>
<feature type="region of interest" description="Disordered" evidence="1">
    <location>
        <begin position="92"/>
        <end position="137"/>
    </location>
</feature>
<feature type="compositionally biased region" description="Basic and acidic residues" evidence="1">
    <location>
        <begin position="94"/>
        <end position="103"/>
    </location>
</feature>
<evidence type="ECO:0000313" key="3">
    <source>
        <dbReference type="Proteomes" id="UP000078540"/>
    </source>
</evidence>
<feature type="compositionally biased region" description="Acidic residues" evidence="1">
    <location>
        <begin position="24"/>
        <end position="45"/>
    </location>
</feature>
<evidence type="ECO:0000313" key="2">
    <source>
        <dbReference type="EMBL" id="KYM84542.1"/>
    </source>
</evidence>